<proteinExistence type="inferred from homology"/>
<name>A0AAW2I1X0_9NEOP</name>
<feature type="domain" description="GCVT N-terminal" evidence="3">
    <location>
        <begin position="465"/>
        <end position="779"/>
    </location>
</feature>
<dbReference type="SUPFAM" id="SSF51905">
    <property type="entry name" value="FAD/NAD(P)-binding domain"/>
    <property type="match status" value="1"/>
</dbReference>
<dbReference type="Pfam" id="PF16350">
    <property type="entry name" value="FAO_M"/>
    <property type="match status" value="1"/>
</dbReference>
<dbReference type="InterPro" id="IPR006076">
    <property type="entry name" value="FAD-dep_OxRdtase"/>
</dbReference>
<dbReference type="EMBL" id="JARGDH010000002">
    <property type="protein sequence ID" value="KAL0275941.1"/>
    <property type="molecule type" value="Genomic_DNA"/>
</dbReference>
<evidence type="ECO:0008006" key="7">
    <source>
        <dbReference type="Google" id="ProtNLM"/>
    </source>
</evidence>
<dbReference type="InterPro" id="IPR028896">
    <property type="entry name" value="GcvT/YgfZ/DmdA"/>
</dbReference>
<protein>
    <recommendedName>
        <fullName evidence="7">Sarcosine dehydrogenase</fullName>
    </recommendedName>
</protein>
<dbReference type="EMBL" id="JARGDH010000002">
    <property type="protein sequence ID" value="KAL0275938.1"/>
    <property type="molecule type" value="Genomic_DNA"/>
</dbReference>
<comment type="caution">
    <text evidence="6">The sequence shown here is derived from an EMBL/GenBank/DDBJ whole genome shotgun (WGS) entry which is preliminary data.</text>
</comment>
<reference evidence="6" key="1">
    <citation type="journal article" date="2024" name="Gigascience">
        <title>Chromosome-level genome of the poultry shaft louse Menopon gallinae provides insight into the host-switching and adaptive evolution of parasitic lice.</title>
        <authorList>
            <person name="Xu Y."/>
            <person name="Ma L."/>
            <person name="Liu S."/>
            <person name="Liang Y."/>
            <person name="Liu Q."/>
            <person name="He Z."/>
            <person name="Tian L."/>
            <person name="Duan Y."/>
            <person name="Cai W."/>
            <person name="Li H."/>
            <person name="Song F."/>
        </authorList>
    </citation>
    <scope>NUCLEOTIDE SEQUENCE</scope>
    <source>
        <strain evidence="6">Cailab_2023a</strain>
    </source>
</reference>
<dbReference type="PANTHER" id="PTHR43757:SF11">
    <property type="entry name" value="SARCOSINE DEHYDROGENASE"/>
    <property type="match status" value="1"/>
</dbReference>
<dbReference type="InterPro" id="IPR029043">
    <property type="entry name" value="GcvT/YgfZ_C"/>
</dbReference>
<feature type="domain" description="Aminomethyltransferase C-terminal" evidence="4">
    <location>
        <begin position="799"/>
        <end position="883"/>
    </location>
</feature>
<dbReference type="Gene3D" id="3.50.50.60">
    <property type="entry name" value="FAD/NAD(P)-binding domain"/>
    <property type="match status" value="1"/>
</dbReference>
<dbReference type="PANTHER" id="PTHR43757">
    <property type="entry name" value="AMINOMETHYLTRANSFERASE"/>
    <property type="match status" value="1"/>
</dbReference>
<dbReference type="FunFam" id="3.50.50.60:FF:000769">
    <property type="entry name" value="Sarcosine dehydrogenase"/>
    <property type="match status" value="1"/>
</dbReference>
<evidence type="ECO:0000259" key="5">
    <source>
        <dbReference type="Pfam" id="PF16350"/>
    </source>
</evidence>
<dbReference type="InterPro" id="IPR032503">
    <property type="entry name" value="FAO_M"/>
</dbReference>
<evidence type="ECO:0000259" key="3">
    <source>
        <dbReference type="Pfam" id="PF01571"/>
    </source>
</evidence>
<dbReference type="Pfam" id="PF08669">
    <property type="entry name" value="GCV_T_C"/>
    <property type="match status" value="1"/>
</dbReference>
<dbReference type="AlphaFoldDB" id="A0AAW2I1X0"/>
<dbReference type="Gene3D" id="3.30.9.10">
    <property type="entry name" value="D-Amino Acid Oxidase, subunit A, domain 2"/>
    <property type="match status" value="1"/>
</dbReference>
<dbReference type="Pfam" id="PF01571">
    <property type="entry name" value="GCV_T"/>
    <property type="match status" value="1"/>
</dbReference>
<comment type="similarity">
    <text evidence="1">Belongs to the GcvT family.</text>
</comment>
<dbReference type="InterPro" id="IPR013977">
    <property type="entry name" value="GcvT_C"/>
</dbReference>
<dbReference type="SUPFAM" id="SSF54373">
    <property type="entry name" value="FAD-linked reductases, C-terminal domain"/>
    <property type="match status" value="1"/>
</dbReference>
<sequence length="897" mass="100598">MWRKSVQSMRPPRLSKFFRYFRKSLTQSDPVRTEIPPSPPQGLPDNADVVIIGGGTIGCSTLYQLAKRGVQAILLERNKLTCGTTWHTIGLVWTLRPNDVDIQILQSSRNLLISLKEETGIDPGWINNGGLYIAHNVERLDEYRRLATAGQSFKIDARIVDPDEAKAIFPLLNPNVIVGGLYNPGDGCVNPTAFINSVVRSAKKNGGKIFENCPVTGLEVGRTQFGAKHITGVRTPYGVIQTNCVVNCAGVWGNEIAKMVGLRIPLIPMKHAYVVSESIPKAQGLPNVRDHDGSVYFRVQGDSLLLGGYEQNPTILDKIPDDFAFQLYDLDWTQFPHLANAIHLVPEFETVGIKSTVCGPESFTPDHKPLLGEDPRLQGLYHGVGFNSARNMLSGGCGEQLALWIINGRPDLHMYNYDIRRFTLDEMKNVDWVKERSHESYATNYKIVFPNSQFLAGRNFQTGPFHEELLEANCVFEEIQGWERPGWFAKTGPNPVPPYDWGGSYGNIPKAESSSYVKLLRQDYTFNYPVHHDIIGEECRACREQAALFDRSYLGKFYLSGPDAQAAADWLFTADTRVPLGQIVFTCLLNSKGNIEATVAVMPLETGFPGGLVDPILKGRGFYIVAGGAVASHTQTHIRHVIKQKGFRVTVDNVTTCIGVLSIQGPNSRRLLQNIIDCDLSDESFPFNMSQLVKIGGYTCRALRTTYVGELGYEIHIPWDKCLGVYKVIWKEGKKHNLRHAGYRAFYSLGAEKGYHLWHRELRNDDNPLEAGLESTCRLEGEYLGKEALGRVRFNGIRKKLVYFHMNENIPVWGLETIWRNNEAVGFLRRGNYAFTLGTSLGQGYVQNPNGEEVTEEFLVSGKYEIEVMGKRHPVTMYLRSPFDSSDKRPLGFYDEK</sequence>
<dbReference type="Gene3D" id="3.30.70.1400">
    <property type="entry name" value="Aminomethyltransferase beta-barrel domains"/>
    <property type="match status" value="1"/>
</dbReference>
<dbReference type="SUPFAM" id="SSF101790">
    <property type="entry name" value="Aminomethyltransferase beta-barrel domain"/>
    <property type="match status" value="1"/>
</dbReference>
<evidence type="ECO:0000259" key="2">
    <source>
        <dbReference type="Pfam" id="PF01266"/>
    </source>
</evidence>
<dbReference type="EMBL" id="JARGDH010000002">
    <property type="protein sequence ID" value="KAL0275937.1"/>
    <property type="molecule type" value="Genomic_DNA"/>
</dbReference>
<feature type="domain" description="FAD dependent oxidoreductase" evidence="2">
    <location>
        <begin position="48"/>
        <end position="402"/>
    </location>
</feature>
<dbReference type="InterPro" id="IPR006222">
    <property type="entry name" value="GCVT_N"/>
</dbReference>
<dbReference type="FunFam" id="2.40.30.110:FF:000008">
    <property type="entry name" value="Sarcosine dehydrogenase"/>
    <property type="match status" value="1"/>
</dbReference>
<dbReference type="SUPFAM" id="SSF103025">
    <property type="entry name" value="Folate-binding domain"/>
    <property type="match status" value="1"/>
</dbReference>
<dbReference type="EMBL" id="JARGDH010000002">
    <property type="protein sequence ID" value="KAL0275939.1"/>
    <property type="molecule type" value="Genomic_DNA"/>
</dbReference>
<dbReference type="Gene3D" id="3.30.1360.120">
    <property type="entry name" value="Probable tRNA modification gtpase trme, domain 1"/>
    <property type="match status" value="1"/>
</dbReference>
<dbReference type="InterPro" id="IPR027266">
    <property type="entry name" value="TrmE/GcvT-like"/>
</dbReference>
<evidence type="ECO:0000256" key="1">
    <source>
        <dbReference type="ARBA" id="ARBA00008609"/>
    </source>
</evidence>
<evidence type="ECO:0000313" key="6">
    <source>
        <dbReference type="EMBL" id="KAL0275941.1"/>
    </source>
</evidence>
<feature type="domain" description="FAD dependent oxidoreductase central" evidence="5">
    <location>
        <begin position="407"/>
        <end position="462"/>
    </location>
</feature>
<accession>A0AAW2I1X0</accession>
<dbReference type="InterPro" id="IPR036188">
    <property type="entry name" value="FAD/NAD-bd_sf"/>
</dbReference>
<organism evidence="6">
    <name type="scientific">Menopon gallinae</name>
    <name type="common">poultry shaft louse</name>
    <dbReference type="NCBI Taxonomy" id="328185"/>
    <lineage>
        <taxon>Eukaryota</taxon>
        <taxon>Metazoa</taxon>
        <taxon>Ecdysozoa</taxon>
        <taxon>Arthropoda</taxon>
        <taxon>Hexapoda</taxon>
        <taxon>Insecta</taxon>
        <taxon>Pterygota</taxon>
        <taxon>Neoptera</taxon>
        <taxon>Paraneoptera</taxon>
        <taxon>Psocodea</taxon>
        <taxon>Troctomorpha</taxon>
        <taxon>Phthiraptera</taxon>
        <taxon>Amblycera</taxon>
        <taxon>Menoponidae</taxon>
        <taxon>Menopon</taxon>
    </lineage>
</organism>
<dbReference type="Gene3D" id="2.40.30.110">
    <property type="entry name" value="Aminomethyltransferase beta-barrel domains"/>
    <property type="match status" value="1"/>
</dbReference>
<dbReference type="EMBL" id="JARGDH010000002">
    <property type="protein sequence ID" value="KAL0275936.1"/>
    <property type="molecule type" value="Genomic_DNA"/>
</dbReference>
<evidence type="ECO:0000259" key="4">
    <source>
        <dbReference type="Pfam" id="PF08669"/>
    </source>
</evidence>
<dbReference type="Pfam" id="PF01266">
    <property type="entry name" value="DAO"/>
    <property type="match status" value="1"/>
</dbReference>
<gene>
    <name evidence="6" type="ORF">PYX00_003646</name>
</gene>
<dbReference type="GO" id="GO:0005739">
    <property type="term" value="C:mitochondrion"/>
    <property type="evidence" value="ECO:0007669"/>
    <property type="project" value="TreeGrafter"/>
</dbReference>